<evidence type="ECO:0000313" key="4">
    <source>
        <dbReference type="EMBL" id="KAH7109603.1"/>
    </source>
</evidence>
<dbReference type="CDD" id="cd00067">
    <property type="entry name" value="GAL4"/>
    <property type="match status" value="1"/>
</dbReference>
<comment type="caution">
    <text evidence="4">The sequence shown here is derived from an EMBL/GenBank/DDBJ whole genome shotgun (WGS) entry which is preliminary data.</text>
</comment>
<dbReference type="EMBL" id="JAGMWT010000031">
    <property type="protein sequence ID" value="KAH7109603.1"/>
    <property type="molecule type" value="Genomic_DNA"/>
</dbReference>
<dbReference type="OrthoDB" id="2399539at2759"/>
<keyword evidence="5" id="KW-1185">Reference proteome</keyword>
<evidence type="ECO:0000256" key="2">
    <source>
        <dbReference type="SAM" id="MobiDB-lite"/>
    </source>
</evidence>
<dbReference type="InterPro" id="IPR052783">
    <property type="entry name" value="Metabolic/Drug-Res_Regulator"/>
</dbReference>
<dbReference type="Pfam" id="PF00172">
    <property type="entry name" value="Zn_clus"/>
    <property type="match status" value="1"/>
</dbReference>
<feature type="domain" description="Zn(2)-C6 fungal-type" evidence="3">
    <location>
        <begin position="31"/>
        <end position="60"/>
    </location>
</feature>
<dbReference type="GO" id="GO:0000981">
    <property type="term" value="F:DNA-binding transcription factor activity, RNA polymerase II-specific"/>
    <property type="evidence" value="ECO:0007669"/>
    <property type="project" value="InterPro"/>
</dbReference>
<dbReference type="PROSITE" id="PS00463">
    <property type="entry name" value="ZN2_CY6_FUNGAL_1"/>
    <property type="match status" value="1"/>
</dbReference>
<evidence type="ECO:0000256" key="1">
    <source>
        <dbReference type="ARBA" id="ARBA00023242"/>
    </source>
</evidence>
<proteinExistence type="predicted"/>
<protein>
    <recommendedName>
        <fullName evidence="3">Zn(2)-C6 fungal-type domain-containing protein</fullName>
    </recommendedName>
</protein>
<organism evidence="4 5">
    <name type="scientific">Dendryphion nanum</name>
    <dbReference type="NCBI Taxonomy" id="256645"/>
    <lineage>
        <taxon>Eukaryota</taxon>
        <taxon>Fungi</taxon>
        <taxon>Dikarya</taxon>
        <taxon>Ascomycota</taxon>
        <taxon>Pezizomycotina</taxon>
        <taxon>Dothideomycetes</taxon>
        <taxon>Pleosporomycetidae</taxon>
        <taxon>Pleosporales</taxon>
        <taxon>Torulaceae</taxon>
        <taxon>Dendryphion</taxon>
    </lineage>
</organism>
<sequence length="234" mass="26063">MFMILPTREDSDTVPTDDAPSEESRTRVRKACNRCRIKKSKCNGRIPCVRCERDNAVCTLSLGPKSSKELSRSYISSLEEQQLSLLEALKELYRRRPDDSTINDTMRQLQARGFDIGTIKPRSPAPQNDAPNQQQSNIGTAAETISWDYNGLTIDDLDSFLAQPATPQAVSNILWNFGDADLSEMEQTSSQQSVLQDIQMDIGSDASQDLQLDALISGNYSIDDCLMDSFLSPE</sequence>
<dbReference type="PANTHER" id="PTHR47655:SF3">
    <property type="entry name" value="ZN(II)2CYS6 TRANSCRIPTION FACTOR (EUROFUNG)"/>
    <property type="match status" value="1"/>
</dbReference>
<evidence type="ECO:0000259" key="3">
    <source>
        <dbReference type="PROSITE" id="PS50048"/>
    </source>
</evidence>
<name>A0A9P9CYW5_9PLEO</name>
<gene>
    <name evidence="4" type="ORF">B0J11DRAFT_235022</name>
</gene>
<dbReference type="SMART" id="SM00066">
    <property type="entry name" value="GAL4"/>
    <property type="match status" value="1"/>
</dbReference>
<dbReference type="Gene3D" id="4.10.240.10">
    <property type="entry name" value="Zn(2)-C6 fungal-type DNA-binding domain"/>
    <property type="match status" value="1"/>
</dbReference>
<dbReference type="SUPFAM" id="SSF57701">
    <property type="entry name" value="Zn2/Cys6 DNA-binding domain"/>
    <property type="match status" value="1"/>
</dbReference>
<dbReference type="InterPro" id="IPR036864">
    <property type="entry name" value="Zn2-C6_fun-type_DNA-bd_sf"/>
</dbReference>
<feature type="region of interest" description="Disordered" evidence="2">
    <location>
        <begin position="1"/>
        <end position="25"/>
    </location>
</feature>
<dbReference type="InterPro" id="IPR001138">
    <property type="entry name" value="Zn2Cys6_DnaBD"/>
</dbReference>
<dbReference type="Proteomes" id="UP000700596">
    <property type="component" value="Unassembled WGS sequence"/>
</dbReference>
<dbReference type="PROSITE" id="PS50048">
    <property type="entry name" value="ZN2_CY6_FUNGAL_2"/>
    <property type="match status" value="1"/>
</dbReference>
<dbReference type="AlphaFoldDB" id="A0A9P9CYW5"/>
<dbReference type="GO" id="GO:0008270">
    <property type="term" value="F:zinc ion binding"/>
    <property type="evidence" value="ECO:0007669"/>
    <property type="project" value="InterPro"/>
</dbReference>
<dbReference type="PANTHER" id="PTHR47655">
    <property type="entry name" value="QUINIC ACID UTILIZATION ACTIVATOR"/>
    <property type="match status" value="1"/>
</dbReference>
<reference evidence="4" key="1">
    <citation type="journal article" date="2021" name="Nat. Commun.">
        <title>Genetic determinants of endophytism in the Arabidopsis root mycobiome.</title>
        <authorList>
            <person name="Mesny F."/>
            <person name="Miyauchi S."/>
            <person name="Thiergart T."/>
            <person name="Pickel B."/>
            <person name="Atanasova L."/>
            <person name="Karlsson M."/>
            <person name="Huettel B."/>
            <person name="Barry K.W."/>
            <person name="Haridas S."/>
            <person name="Chen C."/>
            <person name="Bauer D."/>
            <person name="Andreopoulos W."/>
            <person name="Pangilinan J."/>
            <person name="LaButti K."/>
            <person name="Riley R."/>
            <person name="Lipzen A."/>
            <person name="Clum A."/>
            <person name="Drula E."/>
            <person name="Henrissat B."/>
            <person name="Kohler A."/>
            <person name="Grigoriev I.V."/>
            <person name="Martin F.M."/>
            <person name="Hacquard S."/>
        </authorList>
    </citation>
    <scope>NUCLEOTIDE SEQUENCE</scope>
    <source>
        <strain evidence="4">MPI-CAGE-CH-0243</strain>
    </source>
</reference>
<accession>A0A9P9CYW5</accession>
<evidence type="ECO:0000313" key="5">
    <source>
        <dbReference type="Proteomes" id="UP000700596"/>
    </source>
</evidence>
<keyword evidence="1" id="KW-0539">Nucleus</keyword>